<dbReference type="FunFam" id="3.40.605.10:FF:000026">
    <property type="entry name" value="Aldehyde dehydrogenase, putative"/>
    <property type="match status" value="1"/>
</dbReference>
<evidence type="ECO:0000259" key="1">
    <source>
        <dbReference type="Pfam" id="PF00171"/>
    </source>
</evidence>
<dbReference type="InterPro" id="IPR016161">
    <property type="entry name" value="Ald_DH/histidinol_DH"/>
</dbReference>
<evidence type="ECO:0000313" key="2">
    <source>
        <dbReference type="EMBL" id="KKK96440.1"/>
    </source>
</evidence>
<feature type="non-terminal residue" evidence="2">
    <location>
        <position position="1"/>
    </location>
</feature>
<dbReference type="InterPro" id="IPR015590">
    <property type="entry name" value="Aldehyde_DH_dom"/>
</dbReference>
<protein>
    <recommendedName>
        <fullName evidence="1">Aldehyde dehydrogenase domain-containing protein</fullName>
    </recommendedName>
</protein>
<name>A0A0F9ADU7_9ZZZZ</name>
<proteinExistence type="predicted"/>
<comment type="caution">
    <text evidence="2">The sequence shown here is derived from an EMBL/GenBank/DDBJ whole genome shotgun (WGS) entry which is preliminary data.</text>
</comment>
<dbReference type="InterPro" id="IPR016162">
    <property type="entry name" value="Ald_DH_N"/>
</dbReference>
<dbReference type="InterPro" id="IPR016163">
    <property type="entry name" value="Ald_DH_C"/>
</dbReference>
<dbReference type="Pfam" id="PF00171">
    <property type="entry name" value="Aldedh"/>
    <property type="match status" value="1"/>
</dbReference>
<reference evidence="2" key="1">
    <citation type="journal article" date="2015" name="Nature">
        <title>Complex archaea that bridge the gap between prokaryotes and eukaryotes.</title>
        <authorList>
            <person name="Spang A."/>
            <person name="Saw J.H."/>
            <person name="Jorgensen S.L."/>
            <person name="Zaremba-Niedzwiedzka K."/>
            <person name="Martijn J."/>
            <person name="Lind A.E."/>
            <person name="van Eijk R."/>
            <person name="Schleper C."/>
            <person name="Guy L."/>
            <person name="Ettema T.J."/>
        </authorList>
    </citation>
    <scope>NUCLEOTIDE SEQUENCE</scope>
</reference>
<gene>
    <name evidence="2" type="ORF">LCGC14_2662710</name>
</gene>
<dbReference type="SUPFAM" id="SSF53720">
    <property type="entry name" value="ALDH-like"/>
    <property type="match status" value="1"/>
</dbReference>
<dbReference type="GO" id="GO:0016620">
    <property type="term" value="F:oxidoreductase activity, acting on the aldehyde or oxo group of donors, NAD or NADP as acceptor"/>
    <property type="evidence" value="ECO:0007669"/>
    <property type="project" value="InterPro"/>
</dbReference>
<dbReference type="PANTHER" id="PTHR11699">
    <property type="entry name" value="ALDEHYDE DEHYDROGENASE-RELATED"/>
    <property type="match status" value="1"/>
</dbReference>
<accession>A0A0F9ADU7</accession>
<organism evidence="2">
    <name type="scientific">marine sediment metagenome</name>
    <dbReference type="NCBI Taxonomy" id="412755"/>
    <lineage>
        <taxon>unclassified sequences</taxon>
        <taxon>metagenomes</taxon>
        <taxon>ecological metagenomes</taxon>
    </lineage>
</organism>
<dbReference type="Gene3D" id="3.40.309.10">
    <property type="entry name" value="Aldehyde Dehydrogenase, Chain A, domain 2"/>
    <property type="match status" value="1"/>
</dbReference>
<dbReference type="AlphaFoldDB" id="A0A0F9ADU7"/>
<dbReference type="Gene3D" id="3.40.605.10">
    <property type="entry name" value="Aldehyde Dehydrogenase, Chain A, domain 1"/>
    <property type="match status" value="1"/>
</dbReference>
<feature type="domain" description="Aldehyde dehydrogenase" evidence="1">
    <location>
        <begin position="20"/>
        <end position="184"/>
    </location>
</feature>
<dbReference type="EMBL" id="LAZR01046484">
    <property type="protein sequence ID" value="KKK96440.1"/>
    <property type="molecule type" value="Genomic_DNA"/>
</dbReference>
<sequence length="188" mass="20224">PSTAILSPIATPETSILVPATKLGRGSDPETQMGPLVSQEQYDRVTGYIEEGLADGACAVTGDYKVPNTSGYFVSPTVLTNVTSEMSVVREEIFGPVVVAEPFDTVEEVIERANDSEYGLAAGIWTTDLSKAHRVAKQLRAGTVWINTYNIFDAALPFGGYKQSGWGREMGKEALELYTETKAVVIGL</sequence>